<feature type="region of interest" description="Disordered" evidence="1">
    <location>
        <begin position="1103"/>
        <end position="1127"/>
    </location>
</feature>
<feature type="compositionally biased region" description="Low complexity" evidence="1">
    <location>
        <begin position="416"/>
        <end position="438"/>
    </location>
</feature>
<feature type="compositionally biased region" description="Basic and acidic residues" evidence="1">
    <location>
        <begin position="711"/>
        <end position="728"/>
    </location>
</feature>
<protein>
    <submittedName>
        <fullName evidence="2">Uncharacterized protein</fullName>
    </submittedName>
</protein>
<keyword evidence="3" id="KW-1185">Reference proteome</keyword>
<dbReference type="PANTHER" id="PTHR10398">
    <property type="entry name" value="AFADIN"/>
    <property type="match status" value="1"/>
</dbReference>
<feature type="compositionally biased region" description="Polar residues" evidence="1">
    <location>
        <begin position="229"/>
        <end position="245"/>
    </location>
</feature>
<organism evidence="2 3">
    <name type="scientific">Larinioides sclopetarius</name>
    <dbReference type="NCBI Taxonomy" id="280406"/>
    <lineage>
        <taxon>Eukaryota</taxon>
        <taxon>Metazoa</taxon>
        <taxon>Ecdysozoa</taxon>
        <taxon>Arthropoda</taxon>
        <taxon>Chelicerata</taxon>
        <taxon>Arachnida</taxon>
        <taxon>Araneae</taxon>
        <taxon>Araneomorphae</taxon>
        <taxon>Entelegynae</taxon>
        <taxon>Araneoidea</taxon>
        <taxon>Araneidae</taxon>
        <taxon>Larinioides</taxon>
    </lineage>
</organism>
<feature type="compositionally biased region" description="Basic and acidic residues" evidence="1">
    <location>
        <begin position="768"/>
        <end position="784"/>
    </location>
</feature>
<feature type="region of interest" description="Disordered" evidence="1">
    <location>
        <begin position="957"/>
        <end position="978"/>
    </location>
</feature>
<evidence type="ECO:0000313" key="3">
    <source>
        <dbReference type="Proteomes" id="UP001497382"/>
    </source>
</evidence>
<dbReference type="GO" id="GO:0005911">
    <property type="term" value="C:cell-cell junction"/>
    <property type="evidence" value="ECO:0007669"/>
    <property type="project" value="InterPro"/>
</dbReference>
<feature type="compositionally biased region" description="Polar residues" evidence="1">
    <location>
        <begin position="681"/>
        <end position="692"/>
    </location>
</feature>
<reference evidence="2 3" key="1">
    <citation type="submission" date="2024-04" db="EMBL/GenBank/DDBJ databases">
        <authorList>
            <person name="Rising A."/>
            <person name="Reimegard J."/>
            <person name="Sonavane S."/>
            <person name="Akerstrom W."/>
            <person name="Nylinder S."/>
            <person name="Hedman E."/>
            <person name="Kallberg Y."/>
        </authorList>
    </citation>
    <scope>NUCLEOTIDE SEQUENCE [LARGE SCALE GENOMIC DNA]</scope>
</reference>
<dbReference type="AlphaFoldDB" id="A0AAV2BZQ8"/>
<feature type="region of interest" description="Disordered" evidence="1">
    <location>
        <begin position="1"/>
        <end position="269"/>
    </location>
</feature>
<feature type="compositionally biased region" description="Polar residues" evidence="1">
    <location>
        <begin position="183"/>
        <end position="192"/>
    </location>
</feature>
<feature type="compositionally biased region" description="Basic and acidic residues" evidence="1">
    <location>
        <begin position="9"/>
        <end position="20"/>
    </location>
</feature>
<feature type="compositionally biased region" description="Polar residues" evidence="1">
    <location>
        <begin position="632"/>
        <end position="643"/>
    </location>
</feature>
<feature type="region of interest" description="Disordered" evidence="1">
    <location>
        <begin position="681"/>
        <end position="741"/>
    </location>
</feature>
<feature type="region of interest" description="Disordered" evidence="1">
    <location>
        <begin position="521"/>
        <end position="557"/>
    </location>
</feature>
<feature type="compositionally biased region" description="Basic and acidic residues" evidence="1">
    <location>
        <begin position="463"/>
        <end position="485"/>
    </location>
</feature>
<feature type="compositionally biased region" description="Polar residues" evidence="1">
    <location>
        <begin position="255"/>
        <end position="264"/>
    </location>
</feature>
<feature type="compositionally biased region" description="Basic and acidic residues" evidence="1">
    <location>
        <begin position="913"/>
        <end position="924"/>
    </location>
</feature>
<feature type="compositionally biased region" description="Low complexity" evidence="1">
    <location>
        <begin position="693"/>
        <end position="710"/>
    </location>
</feature>
<feature type="compositionally biased region" description="Basic and acidic residues" evidence="1">
    <location>
        <begin position="325"/>
        <end position="341"/>
    </location>
</feature>
<feature type="region of interest" description="Disordered" evidence="1">
    <location>
        <begin position="281"/>
        <end position="364"/>
    </location>
</feature>
<feature type="region of interest" description="Disordered" evidence="1">
    <location>
        <begin position="898"/>
        <end position="924"/>
    </location>
</feature>
<evidence type="ECO:0000313" key="2">
    <source>
        <dbReference type="EMBL" id="CAL1301227.1"/>
    </source>
</evidence>
<dbReference type="EMBL" id="CAXIEN010000639">
    <property type="protein sequence ID" value="CAL1301227.1"/>
    <property type="molecule type" value="Genomic_DNA"/>
</dbReference>
<gene>
    <name evidence="2" type="ORF">LARSCL_LOCUS22394</name>
</gene>
<feature type="region of interest" description="Disordered" evidence="1">
    <location>
        <begin position="575"/>
        <end position="652"/>
    </location>
</feature>
<feature type="compositionally biased region" description="Polar residues" evidence="1">
    <location>
        <begin position="355"/>
        <end position="364"/>
    </location>
</feature>
<feature type="region of interest" description="Disordered" evidence="1">
    <location>
        <begin position="390"/>
        <end position="500"/>
    </location>
</feature>
<dbReference type="InterPro" id="IPR028842">
    <property type="entry name" value="Afadin"/>
</dbReference>
<proteinExistence type="predicted"/>
<feature type="region of interest" description="Disordered" evidence="1">
    <location>
        <begin position="757"/>
        <end position="795"/>
    </location>
</feature>
<feature type="compositionally biased region" description="Polar residues" evidence="1">
    <location>
        <begin position="52"/>
        <end position="61"/>
    </location>
</feature>
<comment type="caution">
    <text evidence="2">The sequence shown here is derived from an EMBL/GenBank/DDBJ whole genome shotgun (WGS) entry which is preliminary data.</text>
</comment>
<feature type="region of interest" description="Disordered" evidence="1">
    <location>
        <begin position="1230"/>
        <end position="1249"/>
    </location>
</feature>
<sequence length="1249" mass="139563">TADACHGVPEPRERVGERPFPHGQHAVPGRATAAPHGQDPPSYYDAVRSRHSLSQPVNKSPESMKQEKNLHVQQVKYNSLPRPLPQRYPPATANGQPIRNAWNEDHYDTTRSNGIIHRPTANDPCSMRQQYDSPPKPANRVPLQLQVHQEKGPLKQPEPCPQGYNVPRGATIPRQPTERLTVDCSQRGNAMDTTRKDGHPAMTMRPELRPPPPVPGRRPPPPRGPMQNGIETPNSLPKRNSSQGSAGLLRHCYPMQSNGSSPTSCGYPPPGSHTRPVIDGASNYEPRYSKSGKLCPRPNIQEARPMPPPVVMLRTGPLGTYPDAETLKRSEMASYNRHQERNGSTSSDYDRQYRKSPSQGDISQQIFVDTNSYSNGQPVITDHLAIPYRIPQMSPKNPRAMFDGTPSNNGMRKEPLSLPCSRSQPSPSSSHLQTTSPSNGFKSRTLPAGARPLGDCSSSTMDYRNRRSEPASPYYDERGILHEPRNGPCPRTTRNGLPPDTRIIPPSTENDVIYANQFHSVNPNKKDYPQDPQRTPPMINGNGPLYENSVRNGARGIQDSCPENIYANHHVANTHYSNQSNPLQNNYDNKQNNDLKNPRGDRRNTHPPPPVAQKPSHSLPQPSEMMMITETRGWNGQVSSTYTKDVVKPTPRMPRLPNGLLASSAQLTAVPAYQCVINELSSRPPNQVSPTDSSTLSLRSEYDSSSSSSREFCRRPSKPSDVEKRRTSESGVLKPSNSHQQIDKSLLSASMTSLCSDASSSVSSRPRQPHEESSWERMNDDSQKRKEKSTVFIASPWDREEKEKLQREQILDARRARDQEIGFLESIPDRTEKQNEWLRILRLEREFQRRAEQHDDEDSVCSDSSSTESSSDKMSNFPRDKLTVIPNERIGLKLLDELLDSPPKNSSPSNKSSPDRDLPHRSPSEKHFIPLDVAIPDNELQPSSLPPTNNILKISSEQQHADGSGTRVSKPPIPAPRPSKAVLASHLQEVQKSSEVPLDFDQPNNKMVPDMESNVSSLTKLEISDSSAFFCSADSEEHGSREAPQDNWLIEVPNNFPDREEEQKAKQSEQSRIYENIKPADYHYLRTTSASSSYISHTLPKSTANGNGVNSLSTSKEVTQPRNSSTRAYEKKFPVMGVSSTLTKKANGFAPSDIDILPSLYASYKVQNGYGKEIPSDLEDKSPEFKKLWISRPEKLTFQDKIRKFSIQAGEDDIPKDRVKNSRAQREIEIKFSEAQKRAAAQKRESSET</sequence>
<name>A0AAV2BZQ8_9ARAC</name>
<dbReference type="PANTHER" id="PTHR10398:SF2">
    <property type="entry name" value="AFADIN"/>
    <property type="match status" value="1"/>
</dbReference>
<accession>A0AAV2BZQ8</accession>
<dbReference type="Proteomes" id="UP001497382">
    <property type="component" value="Unassembled WGS sequence"/>
</dbReference>
<evidence type="ECO:0000256" key="1">
    <source>
        <dbReference type="SAM" id="MobiDB-lite"/>
    </source>
</evidence>
<feature type="region of interest" description="Disordered" evidence="1">
    <location>
        <begin position="850"/>
        <end position="882"/>
    </location>
</feature>
<feature type="non-terminal residue" evidence="2">
    <location>
        <position position="1"/>
    </location>
</feature>
<feature type="compositionally biased region" description="Low complexity" evidence="1">
    <location>
        <begin position="901"/>
        <end position="912"/>
    </location>
</feature>
<feature type="compositionally biased region" description="Pro residues" evidence="1">
    <location>
        <begin position="209"/>
        <end position="224"/>
    </location>
</feature>
<feature type="compositionally biased region" description="Polar residues" evidence="1">
    <location>
        <begin position="575"/>
        <end position="590"/>
    </location>
</feature>
<feature type="compositionally biased region" description="Basic and acidic residues" evidence="1">
    <location>
        <begin position="591"/>
        <end position="604"/>
    </location>
</feature>